<evidence type="ECO:0000313" key="2">
    <source>
        <dbReference type="EMBL" id="MCF5655077.1"/>
    </source>
</evidence>
<reference evidence="2" key="1">
    <citation type="submission" date="2019-11" db="EMBL/GenBank/DDBJ databases">
        <title>Epiphytic Pseudomonas syringae from cherry orchards.</title>
        <authorList>
            <person name="Hulin M.T."/>
        </authorList>
    </citation>
    <scope>NUCLEOTIDE SEQUENCE</scope>
    <source>
        <strain evidence="2">PA-2-1F</strain>
    </source>
</reference>
<organism evidence="2 3">
    <name type="scientific">Pseudomonas poae</name>
    <dbReference type="NCBI Taxonomy" id="200451"/>
    <lineage>
        <taxon>Bacteria</taxon>
        <taxon>Pseudomonadati</taxon>
        <taxon>Pseudomonadota</taxon>
        <taxon>Gammaproteobacteria</taxon>
        <taxon>Pseudomonadales</taxon>
        <taxon>Pseudomonadaceae</taxon>
        <taxon>Pseudomonas</taxon>
    </lineage>
</organism>
<dbReference type="RefSeq" id="WP_236325590.1">
    <property type="nucleotide sequence ID" value="NZ_WJZX01000021.1"/>
</dbReference>
<protein>
    <recommendedName>
        <fullName evidence="1">Dermonecrotic toxin N-terminal domain-containing protein</fullName>
    </recommendedName>
</protein>
<dbReference type="Proteomes" id="UP000814126">
    <property type="component" value="Unassembled WGS sequence"/>
</dbReference>
<feature type="domain" description="Dermonecrotic toxin N-terminal" evidence="1">
    <location>
        <begin position="451"/>
        <end position="563"/>
    </location>
</feature>
<comment type="caution">
    <text evidence="2">The sequence shown here is derived from an EMBL/GenBank/DDBJ whole genome shotgun (WGS) entry which is preliminary data.</text>
</comment>
<dbReference type="Pfam" id="PF20178">
    <property type="entry name" value="ToxA_N"/>
    <property type="match status" value="2"/>
</dbReference>
<dbReference type="EMBL" id="WJZX01000021">
    <property type="protein sequence ID" value="MCF5655077.1"/>
    <property type="molecule type" value="Genomic_DNA"/>
</dbReference>
<evidence type="ECO:0000259" key="1">
    <source>
        <dbReference type="Pfam" id="PF20178"/>
    </source>
</evidence>
<gene>
    <name evidence="2" type="ORF">GIV46_08590</name>
</gene>
<evidence type="ECO:0000313" key="3">
    <source>
        <dbReference type="Proteomes" id="UP000814126"/>
    </source>
</evidence>
<name>A0AAP2S073_9PSED</name>
<proteinExistence type="predicted"/>
<accession>A0AAP2S073</accession>
<sequence>MPHEHPPTTPAIRLDDFNFTTRLGRLWVDESLLLSALQRWTDCRQAMLDLMRDIPSPQSLVAQLILEKLDLDGNTVGLRSTDKPFINVNKALALMQQRPEVPDSIDQDFIVVGLRSQHPLFDLTAGEMLERLDSLDLQGFISQAWKRYWDDRAPHTPVSRRTRANQLYKGHFEAAAQVAFALAQLSTEQLKPALAKLALPENSDRAVYAERMSFKWTDEHTVPWHAALVLTIDTVPLTAQLLYTPFRQPVFQIFKERNALESWLLGEQGQLIASNRQSLASEIDYELIDNPFTDAMDAWLADAESRLVAALKQTSGADFATRGVNALQAADLLYQQLSGNGLFPAPPDAPLPTNDPDIAPTPFGLLSADLPLATRLATLKQQRVALEALMEPGQADPLHTLKPHLDDLTAAQQSADSALTTLLENKTGLQLQSLQKTVSRAKSDLYAARVKGLRAEAEIQRLLKQISNDEYLRLQAVLNHPNRQDRALPVAACRLLVSRRSTNGEHGQTVVQSQELQGPLAIINAADLQDPPSDDGVLLWWPGRSGGLQRFASREALHTGLFNIQADDAELSLQLAEVPQEALDYGLQSQIQQCSQKAALLMESHADPVVLNERAAGLRALPEQCRLEWQVHRHAARDLACAQLAEQQRSVTRAEQQPQWVSELSDAQAAELKPMITASVDALRRSQVLVQRDLPSARRFSQGQIEQRLRQDFSLRKRFTLTLDLPVTVEKQTLLGSGAAGSFSPRTVNKASAARSTLTLHELALFTVEDTLKDRLEFMKVQVICDDETERQRLLTGITAPYVKRIIRELDVAQKYEDLITLTFLGKPAATTFSDAYQQETLLENWRLLLQLQRSIAKVRGHLKDDALQILDIAIDASTEQAWRQGNRRIVLKPAHLTAGGSDTQDFSSTLLGITFIQELNSGVTLLYLPDRLDGQFFYRFDTLEAARKALFNWCFREEMHQYLAGRALGGTTERHAYRIKQALLKHYDAIIGVGVAWPASTSLAKNLLNAHMGQVLDAHRNTSRSNSAQRLRESASKGAQAMYFIKLAMGFVPFIGTAVGLYDAWVQANMAVAAFLRGDVQSGVDALASSLHALINAGVDLATGIGISANATRPRVRLQQLERLGRSAAALSPPSLRKSSAIVERFAGYEYEQPISLHGLQPHSEGIYRNVYRHAQGDFMLSQGRVFEVELDHNLHTLRLKGTRTKTYKQPIVLDEAGDWNTHGAVYGTLVNGGLAGGGGVLGHLADRLDPVWPLAIRERLPRWWTDRAWRQQLRLHDEAMALGQRVSHQLTRTKRLELLYLNAQAPAKSTALTDLRQALRESIELALQHDRTLAQLPRPVSREAITFRQGVRRANAASIVRNNIELANYARRQMQPQIEQFAALSIERIQASDLINHAVRRKALSLKIRETLDEVEQCAQTANTWHQKILHERDFTFTETDPGVLSAYKALDTDLTELNTQFGTDYRRHLTLSFSLESFNRYDGISEVSWFYLFQQTLKSHVNISRALTLHFLLNRSPATRAQRLAILEACIQDYQSFSRDLTTWNLGYPQHFDQPRLATLLDDVEKMLELARNDMGIKPSAARDPKLKVFTTEENRLLVGTETINPQTSARQYIVEAPAGPVETWQLDAHSNRARLAAPEQPTPPPEVSLARSTLVSEAQTRLGAVDNYQSKVQSYAQQNMSPVNLEHMLVSEAAELNVRANRIERVAPDEAVNGQLRSKADELTVAGRQLRVQQSMSSKQPTGGFLDYLLSPHKDDRPAIRLSKLGERAVNGKRQDGRSDFFQEYAVHDLTQPGEPVLWYVHAHYDSAKAPFDSVVKAHLKLPEQRRLGLEWQKQQPGHTPIWRGDISRALFLEHFKNL</sequence>
<feature type="domain" description="Dermonecrotic toxin N-terminal" evidence="1">
    <location>
        <begin position="692"/>
        <end position="966"/>
    </location>
</feature>
<dbReference type="InterPro" id="IPR046673">
    <property type="entry name" value="ToxA_N"/>
</dbReference>